<evidence type="ECO:0000313" key="1">
    <source>
        <dbReference type="EMBL" id="QJA68609.1"/>
    </source>
</evidence>
<name>A0A6M3JEI7_9ZZZZ</name>
<dbReference type="AlphaFoldDB" id="A0A6M3JEI7"/>
<protein>
    <submittedName>
        <fullName evidence="1">Uncharacterized protein</fullName>
    </submittedName>
</protein>
<organism evidence="1">
    <name type="scientific">viral metagenome</name>
    <dbReference type="NCBI Taxonomy" id="1070528"/>
    <lineage>
        <taxon>unclassified sequences</taxon>
        <taxon>metagenomes</taxon>
        <taxon>organismal metagenomes</taxon>
    </lineage>
</organism>
<gene>
    <name evidence="1" type="ORF">MM415A06111_0008</name>
</gene>
<accession>A0A6M3JEI7</accession>
<proteinExistence type="predicted"/>
<reference evidence="1" key="1">
    <citation type="submission" date="2020-03" db="EMBL/GenBank/DDBJ databases">
        <title>The deep terrestrial virosphere.</title>
        <authorList>
            <person name="Holmfeldt K."/>
            <person name="Nilsson E."/>
            <person name="Simone D."/>
            <person name="Lopez-Fernandez M."/>
            <person name="Wu X."/>
            <person name="de Brujin I."/>
            <person name="Lundin D."/>
            <person name="Andersson A."/>
            <person name="Bertilsson S."/>
            <person name="Dopson M."/>
        </authorList>
    </citation>
    <scope>NUCLEOTIDE SEQUENCE</scope>
    <source>
        <strain evidence="1">MM415A06111</strain>
    </source>
</reference>
<dbReference type="EMBL" id="MT141632">
    <property type="protein sequence ID" value="QJA68609.1"/>
    <property type="molecule type" value="Genomic_DNA"/>
</dbReference>
<sequence length="56" mass="6638">MKTKEFPKTIYVHVDYDRKEPFLIADYDIEGLDNGVKVGIYELKQVKKMMVTEELK</sequence>